<accession>A0AAD4VTZ6</accession>
<dbReference type="EMBL" id="JAJFAZ020000004">
    <property type="protein sequence ID" value="KAI5331143.1"/>
    <property type="molecule type" value="Genomic_DNA"/>
</dbReference>
<dbReference type="PANTHER" id="PTHR33054:SF9">
    <property type="entry name" value="CCHC-TYPE DOMAIN-CONTAINING PROTEIN"/>
    <property type="match status" value="1"/>
</dbReference>
<dbReference type="Proteomes" id="UP001054821">
    <property type="component" value="Chromosome 4"/>
</dbReference>
<gene>
    <name evidence="3" type="ORF">L3X38_021269</name>
</gene>
<evidence type="ECO:0000259" key="2">
    <source>
        <dbReference type="Pfam" id="PF24925"/>
    </source>
</evidence>
<dbReference type="Pfam" id="PF16880">
    <property type="entry name" value="EHD_N"/>
    <property type="match status" value="1"/>
</dbReference>
<dbReference type="Pfam" id="PF22909">
    <property type="entry name" value="Caulimovir_coat_dom"/>
    <property type="match status" value="1"/>
</dbReference>
<evidence type="ECO:0000259" key="1">
    <source>
        <dbReference type="Pfam" id="PF16880"/>
    </source>
</evidence>
<feature type="domain" description="DUF7746" evidence="2">
    <location>
        <begin position="1"/>
        <end position="48"/>
    </location>
</feature>
<keyword evidence="4" id="KW-1185">Reference proteome</keyword>
<dbReference type="Gene3D" id="1.10.238.10">
    <property type="entry name" value="EF-hand"/>
    <property type="match status" value="1"/>
</dbReference>
<dbReference type="Gene3D" id="3.40.50.300">
    <property type="entry name" value="P-loop containing nucleotide triphosphate hydrolases"/>
    <property type="match status" value="1"/>
</dbReference>
<dbReference type="AlphaFoldDB" id="A0AAD4VTZ6"/>
<proteinExistence type="predicted"/>
<reference evidence="3 4" key="1">
    <citation type="journal article" date="2022" name="G3 (Bethesda)">
        <title>Whole-genome sequence and methylome profiling of the almond [Prunus dulcis (Mill.) D.A. Webb] cultivar 'Nonpareil'.</title>
        <authorList>
            <person name="D'Amico-Willman K.M."/>
            <person name="Ouma W.Z."/>
            <person name="Meulia T."/>
            <person name="Sideli G.M."/>
            <person name="Gradziel T.M."/>
            <person name="Fresnedo-Ramirez J."/>
        </authorList>
    </citation>
    <scope>NUCLEOTIDE SEQUENCE [LARGE SCALE GENOMIC DNA]</scope>
    <source>
        <strain evidence="3">Clone GOH B32 T37-40</strain>
    </source>
</reference>
<evidence type="ECO:0000313" key="4">
    <source>
        <dbReference type="Proteomes" id="UP001054821"/>
    </source>
</evidence>
<dbReference type="InterPro" id="IPR056648">
    <property type="entry name" value="DUF7746"/>
</dbReference>
<sequence>MVANSYITNHSFKQSEIVPLLVTGFIGTLRYWWDKHLTSESQNRITYAVKLNEDGLPIFDEQIGQGIEDGVNTLFYTIIEHFIGTPSNTTARIHDQLRNLRCPKLSDFRWYKDVFIFRVMLRDDSNQPLWKEKFINGLPNLFAHKIRTTLSNEQGREATKFFAMSKLSRQELKQVWAIADEKRQGFLAFVFAVKLISFAQEHELTPDILKTEVDWENIKPPVMEGLDALTAEIMSSATKGLEQAFTPNLVRSGLVQNERRKYCTEKLTYNFNDFVSPSLTDGDFDAKPMVLLLGQYLTGKTTFVKHLLNVAIQELILD</sequence>
<protein>
    <submittedName>
        <fullName evidence="3">Uncharacterized protein</fullName>
    </submittedName>
</protein>
<organism evidence="3 4">
    <name type="scientific">Prunus dulcis</name>
    <name type="common">Almond</name>
    <name type="synonym">Amygdalus dulcis</name>
    <dbReference type="NCBI Taxonomy" id="3755"/>
    <lineage>
        <taxon>Eukaryota</taxon>
        <taxon>Viridiplantae</taxon>
        <taxon>Streptophyta</taxon>
        <taxon>Embryophyta</taxon>
        <taxon>Tracheophyta</taxon>
        <taxon>Spermatophyta</taxon>
        <taxon>Magnoliopsida</taxon>
        <taxon>eudicotyledons</taxon>
        <taxon>Gunneridae</taxon>
        <taxon>Pentapetalae</taxon>
        <taxon>rosids</taxon>
        <taxon>fabids</taxon>
        <taxon>Rosales</taxon>
        <taxon>Rosaceae</taxon>
        <taxon>Amygdaloideae</taxon>
        <taxon>Amygdaleae</taxon>
        <taxon>Prunus</taxon>
    </lineage>
</organism>
<comment type="caution">
    <text evidence="3">The sequence shown here is derived from an EMBL/GenBank/DDBJ whole genome shotgun (WGS) entry which is preliminary data.</text>
</comment>
<name>A0AAD4VTZ6_PRUDU</name>
<dbReference type="Gene3D" id="1.10.268.20">
    <property type="match status" value="1"/>
</dbReference>
<dbReference type="Pfam" id="PF24925">
    <property type="entry name" value="DUF7746"/>
    <property type="match status" value="1"/>
</dbReference>
<evidence type="ECO:0000313" key="3">
    <source>
        <dbReference type="EMBL" id="KAI5331143.1"/>
    </source>
</evidence>
<dbReference type="InterPro" id="IPR031692">
    <property type="entry name" value="EHD_N"/>
</dbReference>
<feature type="domain" description="EH" evidence="1">
    <location>
        <begin position="268"/>
        <end position="285"/>
    </location>
</feature>
<dbReference type="InterPro" id="IPR027417">
    <property type="entry name" value="P-loop_NTPase"/>
</dbReference>
<dbReference type="PANTHER" id="PTHR33054">
    <property type="entry name" value="CCHC-TYPE DOMAIN-CONTAINING PROTEIN"/>
    <property type="match status" value="1"/>
</dbReference>